<dbReference type="Gene3D" id="3.10.290.30">
    <property type="entry name" value="MM3350-like"/>
    <property type="match status" value="1"/>
</dbReference>
<evidence type="ECO:0000313" key="3">
    <source>
        <dbReference type="Proteomes" id="UP000295547"/>
    </source>
</evidence>
<sequence length="234" mass="27269">MAFCRTGWVGVVDLTLFDSCCSHCAMFEPINAVQVHISLDEIEPEVWRRLVLPSRWNLEQLHLVIQAAFNWWNYHLHEFQIGGLRYGDVELLMEDAIEDDPRVFDFRAVRLRDFEQKAVFNYLYDFGDSWLHSVVIEEFMVLDVTPRHATCIDGARARPPEDVGGVHGYERFLETMSDKTDPEHAEMKRWCGGHFDPEWFDLAVVDKDVRNALRPNVKRRLHQPKPKRNGATSA</sequence>
<accession>A0A4R3QRZ8</accession>
<dbReference type="Pfam" id="PF07929">
    <property type="entry name" value="PRiA4_ORF3"/>
    <property type="match status" value="1"/>
</dbReference>
<keyword evidence="3" id="KW-1185">Reference proteome</keyword>
<evidence type="ECO:0000259" key="1">
    <source>
        <dbReference type="Pfam" id="PF07929"/>
    </source>
</evidence>
<comment type="caution">
    <text evidence="2">The sequence shown here is derived from an EMBL/GenBank/DDBJ whole genome shotgun (WGS) entry which is preliminary data.</text>
</comment>
<dbReference type="Proteomes" id="UP000295547">
    <property type="component" value="Unassembled WGS sequence"/>
</dbReference>
<organism evidence="2 3">
    <name type="scientific">Rhizobium azibense</name>
    <dbReference type="NCBI Taxonomy" id="1136135"/>
    <lineage>
        <taxon>Bacteria</taxon>
        <taxon>Pseudomonadati</taxon>
        <taxon>Pseudomonadota</taxon>
        <taxon>Alphaproteobacteria</taxon>
        <taxon>Hyphomicrobiales</taxon>
        <taxon>Rhizobiaceae</taxon>
        <taxon>Rhizobium/Agrobacterium group</taxon>
        <taxon>Rhizobium</taxon>
    </lineage>
</organism>
<dbReference type="InterPro" id="IPR024047">
    <property type="entry name" value="MM3350-like_sf"/>
</dbReference>
<protein>
    <submittedName>
        <fullName evidence="2">PRiA4b ORF-3-like protein</fullName>
    </submittedName>
</protein>
<name>A0A4R3QRZ8_9HYPH</name>
<dbReference type="AlphaFoldDB" id="A0A4R3QRZ8"/>
<dbReference type="PANTHER" id="PTHR41878">
    <property type="entry name" value="LEXA REPRESSOR-RELATED"/>
    <property type="match status" value="1"/>
</dbReference>
<dbReference type="PANTHER" id="PTHR41878:SF1">
    <property type="entry name" value="TNPR PROTEIN"/>
    <property type="match status" value="1"/>
</dbReference>
<evidence type="ECO:0000313" key="2">
    <source>
        <dbReference type="EMBL" id="TCU21276.1"/>
    </source>
</evidence>
<proteinExistence type="predicted"/>
<dbReference type="InterPro" id="IPR012912">
    <property type="entry name" value="Plasmid_pRiA4b_Orf3-like"/>
</dbReference>
<dbReference type="SUPFAM" id="SSF159941">
    <property type="entry name" value="MM3350-like"/>
    <property type="match status" value="1"/>
</dbReference>
<gene>
    <name evidence="2" type="ORF">EV130_111133</name>
</gene>
<feature type="domain" description="Plasmid pRiA4b Orf3-like" evidence="1">
    <location>
        <begin position="32"/>
        <end position="202"/>
    </location>
</feature>
<reference evidence="2 3" key="1">
    <citation type="submission" date="2019-03" db="EMBL/GenBank/DDBJ databases">
        <title>Genomic Encyclopedia of Type Strains, Phase IV (KMG-V): Genome sequencing to study the core and pangenomes of soil and plant-associated prokaryotes.</title>
        <authorList>
            <person name="Whitman W."/>
        </authorList>
    </citation>
    <scope>NUCLEOTIDE SEQUENCE [LARGE SCALE GENOMIC DNA]</scope>
    <source>
        <strain evidence="2 3">Gr42</strain>
    </source>
</reference>
<dbReference type="EMBL" id="SMBJ01000011">
    <property type="protein sequence ID" value="TCU21276.1"/>
    <property type="molecule type" value="Genomic_DNA"/>
</dbReference>